<gene>
    <name evidence="5" type="primary">jg13787</name>
    <name evidence="5" type="ORF">PAEG_LOCUS22292</name>
</gene>
<dbReference type="Gene3D" id="2.60.120.290">
    <property type="entry name" value="Spermadhesin, CUB domain"/>
    <property type="match status" value="1"/>
</dbReference>
<dbReference type="InterPro" id="IPR035914">
    <property type="entry name" value="Sperma_CUB_dom_sf"/>
</dbReference>
<dbReference type="SUPFAM" id="SSF49854">
    <property type="entry name" value="Spermadhesin, CUB domain"/>
    <property type="match status" value="1"/>
</dbReference>
<dbReference type="AlphaFoldDB" id="A0A8S4S4W6"/>
<keyword evidence="6" id="KW-1185">Reference proteome</keyword>
<comment type="caution">
    <text evidence="5">The sequence shown here is derived from an EMBL/GenBank/DDBJ whole genome shotgun (WGS) entry which is preliminary data.</text>
</comment>
<dbReference type="EMBL" id="CAKXAJ010026031">
    <property type="protein sequence ID" value="CAH2251815.1"/>
    <property type="molecule type" value="Genomic_DNA"/>
</dbReference>
<keyword evidence="3" id="KW-0732">Signal</keyword>
<feature type="domain" description="CUB" evidence="4">
    <location>
        <begin position="394"/>
        <end position="505"/>
    </location>
</feature>
<keyword evidence="2" id="KW-0812">Transmembrane</keyword>
<feature type="chain" id="PRO_5035909443" evidence="3">
    <location>
        <begin position="21"/>
        <end position="775"/>
    </location>
</feature>
<evidence type="ECO:0000313" key="5">
    <source>
        <dbReference type="EMBL" id="CAH2251815.1"/>
    </source>
</evidence>
<sequence>MKRLWICVAFLAIYGNLALADDSDEDNALYDYDSYEYTDGTTKDNVENGKFRTTESNKRYSIQDYQIEDNRSELEDFDNAGEENYLDIERNTDDENKIDYLTTMGLEHLETIINKDAKSIIFQNKMLVMPEKIEEGYSNLDRKIFEDTKTILNEDNGNDFAQDDLVELNTEKTSTFTEILEETARFLKEASDKNADEESFNYTNPSLHYDEEISKETEQEDSVDQAIGNFRAEGFSEAMSKLSDIGDEIYELNETYKMLVNNITISEDNKDIGDIKVDEKDKKEQEINTSHPILYLDDALPATEPEITNPDRDETTPSLITQETIIPDKLYDNQLVNRNLLMNKPDGSTAEHTLTTPTIEDLSSSNINNLMSNFPSPNRITEITPNDIRTANNVWLTVDSPTVITSNNYPSPYPTNSVTDWMITGDGVGIELNITDLAVNGHVGDYVLFKPGGVDESGSTGLLLSYTLRKERRYRFLDVDKMFVRFEARPGPQVLRGFSFSVRMVAPRPGAPQPEPEPEVVIPTPPETITLNLGGVSLEGFLQIQEQFRQIVAQMAATYIINNNIDPGINTTLELTQITSTALCFHNWPKFEKCVEVRFGVPLVYEDDEDEEREPRLNSVDLANMWEIYSHSDPYVESLRSLGITEYQVPNDRGILTVWLVIAGGVVISMAMLAFALWRFSCFENYTRMPAFSDTESIKEKRNLDLYPTPHQTLPPLYTETDYNWADADSTKVDVRGYTNKSYMREDPYDLESDDDIVPVSARNTSFSPRDIYSV</sequence>
<reference evidence="5" key="1">
    <citation type="submission" date="2022-03" db="EMBL/GenBank/DDBJ databases">
        <authorList>
            <person name="Lindestad O."/>
        </authorList>
    </citation>
    <scope>NUCLEOTIDE SEQUENCE</scope>
</reference>
<evidence type="ECO:0000256" key="1">
    <source>
        <dbReference type="ARBA" id="ARBA00023157"/>
    </source>
</evidence>
<evidence type="ECO:0000256" key="3">
    <source>
        <dbReference type="SAM" id="SignalP"/>
    </source>
</evidence>
<feature type="transmembrane region" description="Helical" evidence="2">
    <location>
        <begin position="656"/>
        <end position="678"/>
    </location>
</feature>
<name>A0A8S4S4W6_9NEOP</name>
<dbReference type="OrthoDB" id="6128690at2759"/>
<accession>A0A8S4S4W6</accession>
<keyword evidence="1" id="KW-1015">Disulfide bond</keyword>
<feature type="signal peptide" evidence="3">
    <location>
        <begin position="1"/>
        <end position="20"/>
    </location>
</feature>
<keyword evidence="2" id="KW-1133">Transmembrane helix</keyword>
<dbReference type="SMART" id="SM00042">
    <property type="entry name" value="CUB"/>
    <property type="match status" value="1"/>
</dbReference>
<dbReference type="Proteomes" id="UP000838756">
    <property type="component" value="Unassembled WGS sequence"/>
</dbReference>
<evidence type="ECO:0000313" key="6">
    <source>
        <dbReference type="Proteomes" id="UP000838756"/>
    </source>
</evidence>
<protein>
    <submittedName>
        <fullName evidence="5">Jg13787 protein</fullName>
    </submittedName>
</protein>
<evidence type="ECO:0000256" key="2">
    <source>
        <dbReference type="SAM" id="Phobius"/>
    </source>
</evidence>
<organism evidence="5 6">
    <name type="scientific">Pararge aegeria aegeria</name>
    <dbReference type="NCBI Taxonomy" id="348720"/>
    <lineage>
        <taxon>Eukaryota</taxon>
        <taxon>Metazoa</taxon>
        <taxon>Ecdysozoa</taxon>
        <taxon>Arthropoda</taxon>
        <taxon>Hexapoda</taxon>
        <taxon>Insecta</taxon>
        <taxon>Pterygota</taxon>
        <taxon>Neoptera</taxon>
        <taxon>Endopterygota</taxon>
        <taxon>Lepidoptera</taxon>
        <taxon>Glossata</taxon>
        <taxon>Ditrysia</taxon>
        <taxon>Papilionoidea</taxon>
        <taxon>Nymphalidae</taxon>
        <taxon>Satyrinae</taxon>
        <taxon>Satyrini</taxon>
        <taxon>Parargina</taxon>
        <taxon>Pararge</taxon>
    </lineage>
</organism>
<evidence type="ECO:0000259" key="4">
    <source>
        <dbReference type="SMART" id="SM00042"/>
    </source>
</evidence>
<dbReference type="InterPro" id="IPR000859">
    <property type="entry name" value="CUB_dom"/>
</dbReference>
<proteinExistence type="predicted"/>
<keyword evidence="2" id="KW-0472">Membrane</keyword>